<dbReference type="SUPFAM" id="SSF48452">
    <property type="entry name" value="TPR-like"/>
    <property type="match status" value="1"/>
</dbReference>
<feature type="repeat" description="TPR" evidence="1">
    <location>
        <begin position="261"/>
        <end position="294"/>
    </location>
</feature>
<proteinExistence type="predicted"/>
<feature type="repeat" description="TPR" evidence="1">
    <location>
        <begin position="329"/>
        <end position="362"/>
    </location>
</feature>
<dbReference type="GO" id="GO:0000030">
    <property type="term" value="F:mannosyltransferase activity"/>
    <property type="evidence" value="ECO:0007669"/>
    <property type="project" value="TreeGrafter"/>
</dbReference>
<dbReference type="Gene3D" id="1.25.40.10">
    <property type="entry name" value="Tetratricopeptide repeat domain"/>
    <property type="match status" value="2"/>
</dbReference>
<protein>
    <submittedName>
        <fullName evidence="2">Uncharacterized protein</fullName>
    </submittedName>
</protein>
<accession>A0A3A4NL13</accession>
<gene>
    <name evidence="2" type="ORF">C4520_19235</name>
</gene>
<evidence type="ECO:0000313" key="2">
    <source>
        <dbReference type="EMBL" id="RJP16144.1"/>
    </source>
</evidence>
<dbReference type="AlphaFoldDB" id="A0A3A4NL13"/>
<dbReference type="EMBL" id="QZKU01000128">
    <property type="protein sequence ID" value="RJP16144.1"/>
    <property type="molecule type" value="Genomic_DNA"/>
</dbReference>
<dbReference type="Proteomes" id="UP000265882">
    <property type="component" value="Unassembled WGS sequence"/>
</dbReference>
<sequence length="375" mass="41688">MLPVTKRSLLIFPLLLTLIIFLHACARSTAKAPDSAAVAPPIPQGPVVLVCEVDCVAVEPEAIGLSLTLAPLIRRDLFCVRQLSILPEEDSAVSGKPFFVGTRGIKRIGSALGADIVTVGLLKMQVDTVSVELLAYDVSAERLLFNSVVEGKRTAFYKLEKQLVEQFLEKMAIELQDEERARIYSHRPKDFSALLTYGLGLLNEKKGKDADALMAYQKALMDDEKMVLPYAAQARSFMRLSAPEKAMESYEKAVTKDPFFAEAWYRLNLYAAQRKDDEKALDCCLKALEVAPRFGKAKLSFGTRLHDLGRLQEAIEETKSAATILKVDPLPSYNLGLYYLEAGDAQAARGWFEQALRRAPDFELARAELVKLNQR</sequence>
<organism evidence="2 3">
    <name type="scientific">Abyssobacteria bacterium (strain SURF_5)</name>
    <dbReference type="NCBI Taxonomy" id="2093360"/>
    <lineage>
        <taxon>Bacteria</taxon>
        <taxon>Pseudomonadati</taxon>
        <taxon>Candidatus Hydrogenedentota</taxon>
        <taxon>Candidatus Abyssobacteria</taxon>
    </lineage>
</organism>
<dbReference type="InterPro" id="IPR011990">
    <property type="entry name" value="TPR-like_helical_dom_sf"/>
</dbReference>
<dbReference type="PANTHER" id="PTHR44395:SF1">
    <property type="entry name" value="PROTEIN O-MANNOSYL-TRANSFERASE TMTC3"/>
    <property type="match status" value="1"/>
</dbReference>
<dbReference type="PROSITE" id="PS50005">
    <property type="entry name" value="TPR"/>
    <property type="match status" value="2"/>
</dbReference>
<keyword evidence="1" id="KW-0802">TPR repeat</keyword>
<comment type="caution">
    <text evidence="2">The sequence shown here is derived from an EMBL/GenBank/DDBJ whole genome shotgun (WGS) entry which is preliminary data.</text>
</comment>
<dbReference type="GO" id="GO:0035269">
    <property type="term" value="P:protein O-linked glycosylation via mannose"/>
    <property type="evidence" value="ECO:0007669"/>
    <property type="project" value="TreeGrafter"/>
</dbReference>
<dbReference type="Pfam" id="PF13432">
    <property type="entry name" value="TPR_16"/>
    <property type="match status" value="2"/>
</dbReference>
<reference evidence="2 3" key="1">
    <citation type="journal article" date="2017" name="ISME J.">
        <title>Energy and carbon metabolisms in a deep terrestrial subsurface fluid microbial community.</title>
        <authorList>
            <person name="Momper L."/>
            <person name="Jungbluth S.P."/>
            <person name="Lee M.D."/>
            <person name="Amend J.P."/>
        </authorList>
    </citation>
    <scope>NUCLEOTIDE SEQUENCE [LARGE SCALE GENOMIC DNA]</scope>
    <source>
        <strain evidence="2">SURF_5</strain>
    </source>
</reference>
<dbReference type="InterPro" id="IPR019734">
    <property type="entry name" value="TPR_rpt"/>
</dbReference>
<name>A0A3A4NL13_ABYX5</name>
<evidence type="ECO:0000256" key="1">
    <source>
        <dbReference type="PROSITE-ProRule" id="PRU00339"/>
    </source>
</evidence>
<evidence type="ECO:0000313" key="3">
    <source>
        <dbReference type="Proteomes" id="UP000265882"/>
    </source>
</evidence>
<dbReference type="SMART" id="SM00028">
    <property type="entry name" value="TPR"/>
    <property type="match status" value="4"/>
</dbReference>
<dbReference type="PANTHER" id="PTHR44395">
    <property type="match status" value="1"/>
</dbReference>